<reference evidence="1 2" key="1">
    <citation type="journal article" date="2024" name="Ann. Entomol. Soc. Am.">
        <title>Genomic analyses of the southern and eastern yellowjacket wasps (Hymenoptera: Vespidae) reveal evolutionary signatures of social life.</title>
        <authorList>
            <person name="Catto M.A."/>
            <person name="Caine P.B."/>
            <person name="Orr S.E."/>
            <person name="Hunt B.G."/>
            <person name="Goodisman M.A.D."/>
        </authorList>
    </citation>
    <scope>NUCLEOTIDE SEQUENCE [LARGE SCALE GENOMIC DNA]</scope>
    <source>
        <strain evidence="1">233</strain>
        <tissue evidence="1">Head and thorax</tissue>
    </source>
</reference>
<organism evidence="1 2">
    <name type="scientific">Vespula squamosa</name>
    <name type="common">Southern yellow jacket</name>
    <name type="synonym">Wasp</name>
    <dbReference type="NCBI Taxonomy" id="30214"/>
    <lineage>
        <taxon>Eukaryota</taxon>
        <taxon>Metazoa</taxon>
        <taxon>Ecdysozoa</taxon>
        <taxon>Arthropoda</taxon>
        <taxon>Hexapoda</taxon>
        <taxon>Insecta</taxon>
        <taxon>Pterygota</taxon>
        <taxon>Neoptera</taxon>
        <taxon>Endopterygota</taxon>
        <taxon>Hymenoptera</taxon>
        <taxon>Apocrita</taxon>
        <taxon>Aculeata</taxon>
        <taxon>Vespoidea</taxon>
        <taxon>Vespidae</taxon>
        <taxon>Vespinae</taxon>
        <taxon>Vespula</taxon>
    </lineage>
</organism>
<dbReference type="AlphaFoldDB" id="A0ABD2B9J8"/>
<name>A0ABD2B9J8_VESSQ</name>
<comment type="caution">
    <text evidence="1">The sequence shown here is derived from an EMBL/GenBank/DDBJ whole genome shotgun (WGS) entry which is preliminary data.</text>
</comment>
<evidence type="ECO:0000313" key="1">
    <source>
        <dbReference type="EMBL" id="KAL2729389.1"/>
    </source>
</evidence>
<sequence>MVLQPTTMKRPEGGLLSEMKVQLLFKMQELRRTRDLAGNRKKYYGWIPWRQKFVNMVISGKARLAKTYDSVVRNNLLKDAWFDIINCMWFMHDGAPRYFSRVAKQFLNERFPNKWIAGSINWSA</sequence>
<dbReference type="EMBL" id="JAUDFV010000130">
    <property type="protein sequence ID" value="KAL2729389.1"/>
    <property type="molecule type" value="Genomic_DNA"/>
</dbReference>
<keyword evidence="2" id="KW-1185">Reference proteome</keyword>
<dbReference type="Proteomes" id="UP001607302">
    <property type="component" value="Unassembled WGS sequence"/>
</dbReference>
<accession>A0ABD2B9J8</accession>
<evidence type="ECO:0000313" key="2">
    <source>
        <dbReference type="Proteomes" id="UP001607302"/>
    </source>
</evidence>
<proteinExistence type="predicted"/>
<protein>
    <submittedName>
        <fullName evidence="1">Paired box protein Pax-2-B-like</fullName>
    </submittedName>
</protein>
<gene>
    <name evidence="1" type="ORF">V1478_005679</name>
</gene>